<feature type="domain" description="IstB-like ATP-binding" evidence="1">
    <location>
        <begin position="2"/>
        <end position="98"/>
    </location>
</feature>
<dbReference type="EMBL" id="BARW01009910">
    <property type="protein sequence ID" value="GAI85670.1"/>
    <property type="molecule type" value="Genomic_DNA"/>
</dbReference>
<dbReference type="InterPro" id="IPR027417">
    <property type="entry name" value="P-loop_NTPase"/>
</dbReference>
<dbReference type="Pfam" id="PF01695">
    <property type="entry name" value="IstB_IS21"/>
    <property type="match status" value="1"/>
</dbReference>
<proteinExistence type="predicted"/>
<reference evidence="2" key="1">
    <citation type="journal article" date="2014" name="Front. Microbiol.">
        <title>High frequency of phylogenetically diverse reductive dehalogenase-homologous genes in deep subseafloor sedimentary metagenomes.</title>
        <authorList>
            <person name="Kawai M."/>
            <person name="Futagami T."/>
            <person name="Toyoda A."/>
            <person name="Takaki Y."/>
            <person name="Nishi S."/>
            <person name="Hori S."/>
            <person name="Arai W."/>
            <person name="Tsubouchi T."/>
            <person name="Morono Y."/>
            <person name="Uchiyama I."/>
            <person name="Ito T."/>
            <person name="Fujiyama A."/>
            <person name="Inagaki F."/>
            <person name="Takami H."/>
        </authorList>
    </citation>
    <scope>NUCLEOTIDE SEQUENCE</scope>
    <source>
        <strain evidence="2">Expedition CK06-06</strain>
    </source>
</reference>
<dbReference type="SUPFAM" id="SSF52540">
    <property type="entry name" value="P-loop containing nucleoside triphosphate hydrolases"/>
    <property type="match status" value="1"/>
</dbReference>
<evidence type="ECO:0000313" key="2">
    <source>
        <dbReference type="EMBL" id="GAI85670.1"/>
    </source>
</evidence>
<dbReference type="GO" id="GO:0005524">
    <property type="term" value="F:ATP binding"/>
    <property type="evidence" value="ECO:0007669"/>
    <property type="project" value="InterPro"/>
</dbReference>
<gene>
    <name evidence="2" type="ORF">S12H4_19735</name>
</gene>
<sequence>MAKGDGLYAKLLDKTAKCDVIILDDWGLSVLTESQRKDLLELIEDRYSLRSTIIATQLPITKWHEVINDQTIADAILDRLVHNAHKINMKGGSMRKKINKVPTSC</sequence>
<accession>X1TDK6</accession>
<evidence type="ECO:0000259" key="1">
    <source>
        <dbReference type="Pfam" id="PF01695"/>
    </source>
</evidence>
<comment type="caution">
    <text evidence="2">The sequence shown here is derived from an EMBL/GenBank/DDBJ whole genome shotgun (WGS) entry which is preliminary data.</text>
</comment>
<dbReference type="AlphaFoldDB" id="X1TDK6"/>
<protein>
    <recommendedName>
        <fullName evidence="1">IstB-like ATP-binding domain-containing protein</fullName>
    </recommendedName>
</protein>
<name>X1TDK6_9ZZZZ</name>
<dbReference type="Gene3D" id="3.40.50.300">
    <property type="entry name" value="P-loop containing nucleotide triphosphate hydrolases"/>
    <property type="match status" value="1"/>
</dbReference>
<organism evidence="2">
    <name type="scientific">marine sediment metagenome</name>
    <dbReference type="NCBI Taxonomy" id="412755"/>
    <lineage>
        <taxon>unclassified sequences</taxon>
        <taxon>metagenomes</taxon>
        <taxon>ecological metagenomes</taxon>
    </lineage>
</organism>
<dbReference type="InterPro" id="IPR002611">
    <property type="entry name" value="IstB_ATP-bd"/>
</dbReference>